<dbReference type="Pfam" id="PF08281">
    <property type="entry name" value="Sigma70_r4_2"/>
    <property type="match status" value="1"/>
</dbReference>
<evidence type="ECO:0000256" key="6">
    <source>
        <dbReference type="SAM" id="MobiDB-lite"/>
    </source>
</evidence>
<dbReference type="AlphaFoldDB" id="A0A2U3LDP8"/>
<dbReference type="GO" id="GO:0016987">
    <property type="term" value="F:sigma factor activity"/>
    <property type="evidence" value="ECO:0007669"/>
    <property type="project" value="UniProtKB-KW"/>
</dbReference>
<evidence type="ECO:0000313" key="10">
    <source>
        <dbReference type="Proteomes" id="UP000238701"/>
    </source>
</evidence>
<dbReference type="InterPro" id="IPR007627">
    <property type="entry name" value="RNA_pol_sigma70_r2"/>
</dbReference>
<dbReference type="SUPFAM" id="SSF88946">
    <property type="entry name" value="Sigma2 domain of RNA polymerase sigma factors"/>
    <property type="match status" value="1"/>
</dbReference>
<dbReference type="Gene3D" id="1.10.1740.10">
    <property type="match status" value="1"/>
</dbReference>
<feature type="domain" description="RNA polymerase sigma factor 70 region 4 type 2" evidence="8">
    <location>
        <begin position="136"/>
        <end position="187"/>
    </location>
</feature>
<proteinExistence type="inferred from homology"/>
<sequence length="199" mass="22937">MEDVQVVAMLVRRCLAGDAAAWEEIVESYSRRIYNICYRFAGSGDDAEDLTQEVFIKMYRTLSSYDHTKGAFVTWVTTITRNLLVDHFRKTKQDRMTDSIDTAASEHEDAQPLSEQIRDQSAPPDAQVRRREVSETVHSALARLSPELREAVILRDLQDMDYREIATVLRVPEGTVKSRINRGRAELARLLQRTYRQVM</sequence>
<evidence type="ECO:0000256" key="5">
    <source>
        <dbReference type="ARBA" id="ARBA00023163"/>
    </source>
</evidence>
<keyword evidence="5" id="KW-0804">Transcription</keyword>
<dbReference type="Pfam" id="PF04542">
    <property type="entry name" value="Sigma70_r2"/>
    <property type="match status" value="1"/>
</dbReference>
<name>A0A2U3LDP8_9BACT</name>
<evidence type="ECO:0000256" key="1">
    <source>
        <dbReference type="ARBA" id="ARBA00010641"/>
    </source>
</evidence>
<keyword evidence="3" id="KW-0731">Sigma factor</keyword>
<reference evidence="10" key="1">
    <citation type="submission" date="2018-02" db="EMBL/GenBank/DDBJ databases">
        <authorList>
            <person name="Hausmann B."/>
        </authorList>
    </citation>
    <scope>NUCLEOTIDE SEQUENCE [LARGE SCALE GENOMIC DNA]</scope>
    <source>
        <strain evidence="10">Peat soil MAG SbA1</strain>
    </source>
</reference>
<dbReference type="InterPro" id="IPR013249">
    <property type="entry name" value="RNA_pol_sigma70_r4_t2"/>
</dbReference>
<dbReference type="InterPro" id="IPR013325">
    <property type="entry name" value="RNA_pol_sigma_r2"/>
</dbReference>
<dbReference type="InterPro" id="IPR013324">
    <property type="entry name" value="RNA_pol_sigma_r3/r4-like"/>
</dbReference>
<dbReference type="InterPro" id="IPR039425">
    <property type="entry name" value="RNA_pol_sigma-70-like"/>
</dbReference>
<evidence type="ECO:0000256" key="2">
    <source>
        <dbReference type="ARBA" id="ARBA00023015"/>
    </source>
</evidence>
<evidence type="ECO:0000259" key="8">
    <source>
        <dbReference type="Pfam" id="PF08281"/>
    </source>
</evidence>
<evidence type="ECO:0000256" key="3">
    <source>
        <dbReference type="ARBA" id="ARBA00023082"/>
    </source>
</evidence>
<dbReference type="OrthoDB" id="9785675at2"/>
<organism evidence="9 10">
    <name type="scientific">Candidatus Sulfotelmatobacter kueseliae</name>
    <dbReference type="NCBI Taxonomy" id="2042962"/>
    <lineage>
        <taxon>Bacteria</taxon>
        <taxon>Pseudomonadati</taxon>
        <taxon>Acidobacteriota</taxon>
        <taxon>Terriglobia</taxon>
        <taxon>Terriglobales</taxon>
        <taxon>Candidatus Korobacteraceae</taxon>
        <taxon>Candidatus Sulfotelmatobacter</taxon>
    </lineage>
</organism>
<dbReference type="SUPFAM" id="SSF88659">
    <property type="entry name" value="Sigma3 and sigma4 domains of RNA polymerase sigma factors"/>
    <property type="match status" value="1"/>
</dbReference>
<dbReference type="Proteomes" id="UP000238701">
    <property type="component" value="Unassembled WGS sequence"/>
</dbReference>
<evidence type="ECO:0000313" key="9">
    <source>
        <dbReference type="EMBL" id="SPF50047.1"/>
    </source>
</evidence>
<feature type="region of interest" description="Disordered" evidence="6">
    <location>
        <begin position="102"/>
        <end position="132"/>
    </location>
</feature>
<dbReference type="PANTHER" id="PTHR43133:SF8">
    <property type="entry name" value="RNA POLYMERASE SIGMA FACTOR HI_1459-RELATED"/>
    <property type="match status" value="1"/>
</dbReference>
<keyword evidence="2" id="KW-0805">Transcription regulation</keyword>
<gene>
    <name evidence="9" type="ORF">SBA1_980050</name>
</gene>
<dbReference type="InterPro" id="IPR036388">
    <property type="entry name" value="WH-like_DNA-bd_sf"/>
</dbReference>
<protein>
    <submittedName>
        <fullName evidence="9">RNA polymerase, sigma subunit, ECF family</fullName>
    </submittedName>
</protein>
<evidence type="ECO:0000259" key="7">
    <source>
        <dbReference type="Pfam" id="PF04542"/>
    </source>
</evidence>
<accession>A0A2U3LDP8</accession>
<keyword evidence="4" id="KW-0238">DNA-binding</keyword>
<dbReference type="PANTHER" id="PTHR43133">
    <property type="entry name" value="RNA POLYMERASE ECF-TYPE SIGMA FACTO"/>
    <property type="match status" value="1"/>
</dbReference>
<dbReference type="EMBL" id="OMOD01000197">
    <property type="protein sequence ID" value="SPF50047.1"/>
    <property type="molecule type" value="Genomic_DNA"/>
</dbReference>
<comment type="similarity">
    <text evidence="1">Belongs to the sigma-70 factor family. ECF subfamily.</text>
</comment>
<dbReference type="NCBIfam" id="TIGR02937">
    <property type="entry name" value="sigma70-ECF"/>
    <property type="match status" value="1"/>
</dbReference>
<evidence type="ECO:0000256" key="4">
    <source>
        <dbReference type="ARBA" id="ARBA00023125"/>
    </source>
</evidence>
<dbReference type="GO" id="GO:0003677">
    <property type="term" value="F:DNA binding"/>
    <property type="evidence" value="ECO:0007669"/>
    <property type="project" value="UniProtKB-KW"/>
</dbReference>
<dbReference type="GO" id="GO:0006352">
    <property type="term" value="P:DNA-templated transcription initiation"/>
    <property type="evidence" value="ECO:0007669"/>
    <property type="project" value="InterPro"/>
</dbReference>
<dbReference type="InterPro" id="IPR014284">
    <property type="entry name" value="RNA_pol_sigma-70_dom"/>
</dbReference>
<feature type="domain" description="RNA polymerase sigma-70 region 2" evidence="7">
    <location>
        <begin position="25"/>
        <end position="92"/>
    </location>
</feature>
<dbReference type="Gene3D" id="1.10.10.10">
    <property type="entry name" value="Winged helix-like DNA-binding domain superfamily/Winged helix DNA-binding domain"/>
    <property type="match status" value="1"/>
</dbReference>
<dbReference type="CDD" id="cd06171">
    <property type="entry name" value="Sigma70_r4"/>
    <property type="match status" value="1"/>
</dbReference>